<dbReference type="RefSeq" id="WP_093942902.1">
    <property type="nucleotide sequence ID" value="NZ_CP022521.1"/>
</dbReference>
<dbReference type="GO" id="GO:0043571">
    <property type="term" value="P:maintenance of CRISPR repeat elements"/>
    <property type="evidence" value="ECO:0007669"/>
    <property type="project" value="InterPro"/>
</dbReference>
<evidence type="ECO:0000313" key="1">
    <source>
        <dbReference type="EMBL" id="ASO21822.1"/>
    </source>
</evidence>
<organism evidence="1 2">
    <name type="scientific">Actinoalloteichus hoggarensis</name>
    <dbReference type="NCBI Taxonomy" id="1470176"/>
    <lineage>
        <taxon>Bacteria</taxon>
        <taxon>Bacillati</taxon>
        <taxon>Actinomycetota</taxon>
        <taxon>Actinomycetes</taxon>
        <taxon>Pseudonocardiales</taxon>
        <taxon>Pseudonocardiaceae</taxon>
        <taxon>Actinoalloteichus</taxon>
    </lineage>
</organism>
<dbReference type="InterPro" id="IPR013422">
    <property type="entry name" value="CRISPR-assoc_prot_Cas5_N"/>
</dbReference>
<dbReference type="NCBIfam" id="TIGR01868">
    <property type="entry name" value="casD_Cas5e"/>
    <property type="match status" value="1"/>
</dbReference>
<name>A0A221W798_9PSEU</name>
<sequence length="255" mass="27667">MSGVLLRLAGPLQAWGTAAAFAERDTRSHPTRSALLGMILAAEGRSRDDDLDPAWGAVEFTVRVDRPGTRLVDFHTVGGGYPRGRTVPTSEGRRRSEATATLVSRRHYLSDAAFVVAAHGPDELLDRAAAALRAPHWAPYLGRRSCPADQPMLLTSEPIDDAEAQLYRVPLARPRPDRPCDRVDVDFIRSAHGGPTGSDHGEELDDIPISFHPHRRTYHTRRVVVRTEALPAGLCGGIGADYLDTLAAYLGISAP</sequence>
<dbReference type="GO" id="GO:0051607">
    <property type="term" value="P:defense response to virus"/>
    <property type="evidence" value="ECO:0007669"/>
    <property type="project" value="InterPro"/>
</dbReference>
<dbReference type="CDD" id="cd09693">
    <property type="entry name" value="Cas5_I"/>
    <property type="match status" value="1"/>
</dbReference>
<gene>
    <name evidence="1" type="primary">casD4</name>
    <name evidence="1" type="ORF">AHOG_21030</name>
</gene>
<reference evidence="1 2" key="1">
    <citation type="submission" date="2017-07" db="EMBL/GenBank/DDBJ databases">
        <title>Complete genome sequence of Actinoalloteichus hoggarensis DSM 45943, type strain of Actinoalloteichus hoggarensis.</title>
        <authorList>
            <person name="Ruckert C."/>
            <person name="Nouioui I."/>
            <person name="Willmese J."/>
            <person name="van Wezel G."/>
            <person name="Klenk H.-P."/>
            <person name="Kalinowski J."/>
            <person name="Zotchev S.B."/>
        </authorList>
    </citation>
    <scope>NUCLEOTIDE SEQUENCE [LARGE SCALE GENOMIC DNA]</scope>
    <source>
        <strain evidence="1 2">DSM 45943</strain>
    </source>
</reference>
<dbReference type="Pfam" id="PF09704">
    <property type="entry name" value="Cas_Cas5d"/>
    <property type="match status" value="1"/>
</dbReference>
<dbReference type="Proteomes" id="UP000204221">
    <property type="component" value="Chromosome"/>
</dbReference>
<keyword evidence="2" id="KW-1185">Reference proteome</keyword>
<dbReference type="OrthoDB" id="3189549at2"/>
<accession>A0A221W798</accession>
<protein>
    <submittedName>
        <fullName evidence="1">CRISPR system Cascade subunit CasD</fullName>
    </submittedName>
</protein>
<dbReference type="EMBL" id="CP022521">
    <property type="protein sequence ID" value="ASO21822.1"/>
    <property type="molecule type" value="Genomic_DNA"/>
</dbReference>
<evidence type="ECO:0000313" key="2">
    <source>
        <dbReference type="Proteomes" id="UP000204221"/>
    </source>
</evidence>
<proteinExistence type="predicted"/>
<dbReference type="Gene3D" id="3.30.70.2660">
    <property type="match status" value="1"/>
</dbReference>
<dbReference type="NCBIfam" id="TIGR02593">
    <property type="entry name" value="CRISPR_cas5"/>
    <property type="match status" value="1"/>
</dbReference>
<dbReference type="InterPro" id="IPR021124">
    <property type="entry name" value="CRISPR-assoc_prot_Cas5"/>
</dbReference>
<dbReference type="InterPro" id="IPR010147">
    <property type="entry name" value="CRISPR-assoc_prot_CasD"/>
</dbReference>
<dbReference type="GO" id="GO:0003723">
    <property type="term" value="F:RNA binding"/>
    <property type="evidence" value="ECO:0007669"/>
    <property type="project" value="InterPro"/>
</dbReference>
<dbReference type="KEGG" id="ahg:AHOG_21030"/>
<dbReference type="AlphaFoldDB" id="A0A221W798"/>